<evidence type="ECO:0000313" key="1">
    <source>
        <dbReference type="EMBL" id="ONK78269.1"/>
    </source>
</evidence>
<dbReference type="Gramene" id="ONK78269">
    <property type="protein sequence ID" value="ONK78269"/>
    <property type="gene ID" value="A4U43_C02F16490"/>
</dbReference>
<dbReference type="AlphaFoldDB" id="A0A5P1FMR3"/>
<organism evidence="1 2">
    <name type="scientific">Asparagus officinalis</name>
    <name type="common">Garden asparagus</name>
    <dbReference type="NCBI Taxonomy" id="4686"/>
    <lineage>
        <taxon>Eukaryota</taxon>
        <taxon>Viridiplantae</taxon>
        <taxon>Streptophyta</taxon>
        <taxon>Embryophyta</taxon>
        <taxon>Tracheophyta</taxon>
        <taxon>Spermatophyta</taxon>
        <taxon>Magnoliopsida</taxon>
        <taxon>Liliopsida</taxon>
        <taxon>Asparagales</taxon>
        <taxon>Asparagaceae</taxon>
        <taxon>Asparagoideae</taxon>
        <taxon>Asparagus</taxon>
    </lineage>
</organism>
<accession>A0A5P1FMR3</accession>
<evidence type="ECO:0000313" key="2">
    <source>
        <dbReference type="Proteomes" id="UP000243459"/>
    </source>
</evidence>
<gene>
    <name evidence="1" type="ORF">A4U43_C02F16490</name>
</gene>
<protein>
    <submittedName>
        <fullName evidence="1">Uncharacterized protein</fullName>
    </submittedName>
</protein>
<reference evidence="2" key="1">
    <citation type="journal article" date="2017" name="Nat. Commun.">
        <title>The asparagus genome sheds light on the origin and evolution of a young Y chromosome.</title>
        <authorList>
            <person name="Harkess A."/>
            <person name="Zhou J."/>
            <person name="Xu C."/>
            <person name="Bowers J.E."/>
            <person name="Van der Hulst R."/>
            <person name="Ayyampalayam S."/>
            <person name="Mercati F."/>
            <person name="Riccardi P."/>
            <person name="McKain M.R."/>
            <person name="Kakrana A."/>
            <person name="Tang H."/>
            <person name="Ray J."/>
            <person name="Groenendijk J."/>
            <person name="Arikit S."/>
            <person name="Mathioni S.M."/>
            <person name="Nakano M."/>
            <person name="Shan H."/>
            <person name="Telgmann-Rauber A."/>
            <person name="Kanno A."/>
            <person name="Yue Z."/>
            <person name="Chen H."/>
            <person name="Li W."/>
            <person name="Chen Y."/>
            <person name="Xu X."/>
            <person name="Zhang Y."/>
            <person name="Luo S."/>
            <person name="Chen H."/>
            <person name="Gao J."/>
            <person name="Mao Z."/>
            <person name="Pires J.C."/>
            <person name="Luo M."/>
            <person name="Kudrna D."/>
            <person name="Wing R.A."/>
            <person name="Meyers B.C."/>
            <person name="Yi K."/>
            <person name="Kong H."/>
            <person name="Lavrijsen P."/>
            <person name="Sunseri F."/>
            <person name="Falavigna A."/>
            <person name="Ye Y."/>
            <person name="Leebens-Mack J.H."/>
            <person name="Chen G."/>
        </authorList>
    </citation>
    <scope>NUCLEOTIDE SEQUENCE [LARGE SCALE GENOMIC DNA]</scope>
    <source>
        <strain evidence="2">cv. DH0086</strain>
    </source>
</reference>
<dbReference type="Proteomes" id="UP000243459">
    <property type="component" value="Chromosome 2"/>
</dbReference>
<proteinExistence type="predicted"/>
<sequence length="108" mass="12431">MGLKFYPCYEGKSTEERPFIPRCRMDARGSIVEFRGNKSKDVEKILLLDNEVNLKEAREMAKLKATTKGNKFDELKSSQAVVEHELTQKYQDLKVTMTGAWHHKAQLA</sequence>
<keyword evidence="2" id="KW-1185">Reference proteome</keyword>
<name>A0A5P1FMR3_ASPOF</name>
<dbReference type="EMBL" id="CM007382">
    <property type="protein sequence ID" value="ONK78269.1"/>
    <property type="molecule type" value="Genomic_DNA"/>
</dbReference>